<dbReference type="GO" id="GO:0004751">
    <property type="term" value="F:ribose-5-phosphate isomerase activity"/>
    <property type="evidence" value="ECO:0007669"/>
    <property type="project" value="UniProtKB-EC"/>
</dbReference>
<evidence type="ECO:0000256" key="2">
    <source>
        <dbReference type="ARBA" id="ARBA00008088"/>
    </source>
</evidence>
<comment type="pathway">
    <text evidence="1">Carbohydrate degradation; pentose phosphate pathway; D-ribose 5-phosphate from D-ribulose 5-phosphate (non-oxidative stage): step 1/1.</text>
</comment>
<dbReference type="InterPro" id="IPR004788">
    <property type="entry name" value="Ribose5P_isomerase_type_A"/>
</dbReference>
<accession>A0A1I7X049</accession>
<dbReference type="GO" id="GO:0009052">
    <property type="term" value="P:pentose-phosphate shunt, non-oxidative branch"/>
    <property type="evidence" value="ECO:0007669"/>
    <property type="project" value="InterPro"/>
</dbReference>
<evidence type="ECO:0000256" key="4">
    <source>
        <dbReference type="ARBA" id="ARBA00023235"/>
    </source>
</evidence>
<dbReference type="Proteomes" id="UP000095283">
    <property type="component" value="Unplaced"/>
</dbReference>
<evidence type="ECO:0000256" key="3">
    <source>
        <dbReference type="ARBA" id="ARBA00011959"/>
    </source>
</evidence>
<dbReference type="SUPFAM" id="SSF100950">
    <property type="entry name" value="NagB/RpiA/CoA transferase-like"/>
    <property type="match status" value="1"/>
</dbReference>
<evidence type="ECO:0000313" key="5">
    <source>
        <dbReference type="Proteomes" id="UP000095283"/>
    </source>
</evidence>
<keyword evidence="4" id="KW-0413">Isomerase</keyword>
<sequence>MAKKRIDENFTCIKGGGGCLAREKIVQNAAKKFFVRFLHFFSVV</sequence>
<evidence type="ECO:0000313" key="6">
    <source>
        <dbReference type="WBParaSite" id="Hba_10814"/>
    </source>
</evidence>
<evidence type="ECO:0000256" key="1">
    <source>
        <dbReference type="ARBA" id="ARBA00004988"/>
    </source>
</evidence>
<protein>
    <recommendedName>
        <fullName evidence="3">ribose-5-phosphate isomerase</fullName>
        <ecNumber evidence="3">5.3.1.6</ecNumber>
    </recommendedName>
</protein>
<dbReference type="AlphaFoldDB" id="A0A1I7X049"/>
<dbReference type="EC" id="5.3.1.6" evidence="3"/>
<dbReference type="Pfam" id="PF06026">
    <property type="entry name" value="Rib_5-P_isom_A"/>
    <property type="match status" value="1"/>
</dbReference>
<reference evidence="6" key="1">
    <citation type="submission" date="2016-11" db="UniProtKB">
        <authorList>
            <consortium name="WormBaseParasite"/>
        </authorList>
    </citation>
    <scope>IDENTIFICATION</scope>
</reference>
<keyword evidence="5" id="KW-1185">Reference proteome</keyword>
<dbReference type="WBParaSite" id="Hba_10814">
    <property type="protein sequence ID" value="Hba_10814"/>
    <property type="gene ID" value="Hba_10814"/>
</dbReference>
<comment type="similarity">
    <text evidence="2">Belongs to the ribose 5-phosphate isomerase family.</text>
</comment>
<dbReference type="InterPro" id="IPR037171">
    <property type="entry name" value="NagB/RpiA_transferase-like"/>
</dbReference>
<dbReference type="Gene3D" id="3.40.50.1360">
    <property type="match status" value="1"/>
</dbReference>
<name>A0A1I7X049_HETBA</name>
<proteinExistence type="inferred from homology"/>
<dbReference type="UniPathway" id="UPA00115">
    <property type="reaction ID" value="UER00412"/>
</dbReference>
<organism evidence="5 6">
    <name type="scientific">Heterorhabditis bacteriophora</name>
    <name type="common">Entomopathogenic nematode worm</name>
    <dbReference type="NCBI Taxonomy" id="37862"/>
    <lineage>
        <taxon>Eukaryota</taxon>
        <taxon>Metazoa</taxon>
        <taxon>Ecdysozoa</taxon>
        <taxon>Nematoda</taxon>
        <taxon>Chromadorea</taxon>
        <taxon>Rhabditida</taxon>
        <taxon>Rhabditina</taxon>
        <taxon>Rhabditomorpha</taxon>
        <taxon>Strongyloidea</taxon>
        <taxon>Heterorhabditidae</taxon>
        <taxon>Heterorhabditis</taxon>
    </lineage>
</organism>